<reference evidence="26" key="1">
    <citation type="journal article" date="2023" name="Science">
        <title>Genome structures resolve the early diversification of teleost fishes.</title>
        <authorList>
            <person name="Parey E."/>
            <person name="Louis A."/>
            <person name="Montfort J."/>
            <person name="Bouchez O."/>
            <person name="Roques C."/>
            <person name="Iampietro C."/>
            <person name="Lluch J."/>
            <person name="Castinel A."/>
            <person name="Donnadieu C."/>
            <person name="Desvignes T."/>
            <person name="Floi Bucao C."/>
            <person name="Jouanno E."/>
            <person name="Wen M."/>
            <person name="Mejri S."/>
            <person name="Dirks R."/>
            <person name="Jansen H."/>
            <person name="Henkel C."/>
            <person name="Chen W.J."/>
            <person name="Zahm M."/>
            <person name="Cabau C."/>
            <person name="Klopp C."/>
            <person name="Thompson A.W."/>
            <person name="Robinson-Rechavi M."/>
            <person name="Braasch I."/>
            <person name="Lecointre G."/>
            <person name="Bobe J."/>
            <person name="Postlethwait J.H."/>
            <person name="Berthelot C."/>
            <person name="Roest Crollius H."/>
            <person name="Guiguen Y."/>
        </authorList>
    </citation>
    <scope>NUCLEOTIDE SEQUENCE</scope>
    <source>
        <strain evidence="26">Concon-B</strain>
    </source>
</reference>
<keyword evidence="15 22" id="KW-0406">Ion transport</keyword>
<keyword evidence="14" id="KW-0560">Oxidoreductase</keyword>
<sequence>MILRGEVGDILIVHMKNFASRQYSLHPHGTLYEKDSEGALYPDGTSGTLKLDDAVPPGGNHTYTWAVKPEFAPAEGDANCLTWAYHSHVNSPRDVYSGLIGPLLTCKKGTLLPVPGNPTLLNRTDVARDFVLLFTVIEENLSWYLEENIQTFCSDPTGVDPDDEDFQESNKMHAINGYLYGNLPGLEVCLNETVAWHLIGMGNEVDIHSVSFLGHTLLNQGHRTDVISLFTASFVTANMVPVTPGKWLMGCLVNDHIQAGMQGFYQVLDCGEKKNSTEAPPTGRIRRYYIAAEEQLWDYAPLGIDTSNNLSLVDAGSQSEVFFGRQGGRLGGVYMKVRYVAYTNENFTSKVQQTAAERHLGILGPVIGAEIGDQLMVTFMNKASRNYSMQPHGLQYDKAFEGASYQDGVPNDGALVRPGDIFTYSWRVREGPSPSDPACISYLYYSSSDPVQDTNSGLAGPLLVCRRGALNDSGSQMGVDKEFFLLFSAVDENLSWYLEDNIRRFGTRESDVENEDFMESNRMHGVNGLMYGNLQGLDLCLGDRVSWHVFGLGTEGDIHGIYFQGNTFQREGLNRDTLGLFPHTTVTVSMQPDSAGRDCLRCATHHYLAGMRQQYSVSQCGGQAAPQATAPPPVVQYFIAAEELEWDYSPSRTWELQLYNVAEEDSPGSIFVERGENRIGSRYKKVVYREYTNATFKTRKPRLPQDKHLHILGPLIRAEVGERVLVNFKNMATRPFSMHAHGVKTPAGQAMPVQPGGMQQYQWDIPERSGPGSSDPNCIPFPYYSTVDFVKDTASGLVGPLVVCRKGTLDQNRKRRDVDREFVLLFMVFNENISWFLKDNIQTYLNKDPGTFPITDEFVEGNQMHAINGKLYNNLQGLTIMQGEKADWYLLGMGGEMDLHTVHFHGQAFIYRTDQSHRADVYELFPGTSQTVEMIADNPGTWLLHCHIADHIYAGMETVFTIQNRTGGNLPNNAAPALQISLFGLRSADRVGLPLLLISLAFAQEVSVGTQITCFSPTNFSWRQAAYVDSFCWAAVQGVSGDENNHAPLWLHKFFPYILLLVAILMYIPALFWRFTAAPHLFSDLNFIMEELDRSYNRAIKLAKSLASNLDTSDAPADSQSSVFDLAEGCFKYPLVEQYLKTKRASRSLVVKYLICRALTLVTLLLACLYLGYYINLAAVTDEFTCNIRTGILHNATSIPAAMQCKLVAVGVFQLLSYINLVVYALLAPVVLYTTVIPARQSSVFLRPYEALPTFGTLDLTTSLYDDLSIYLLFLEENLSELKSYRCLQVLQLIRERGGEALDTMCLLRTLGQVKTDVVDAKTAATTKAEPGEEDGSTELKDVSTLLLEDGKSKDGKRKDWKSKDEKGRAPVRQRVI</sequence>
<feature type="region of interest" description="Disordered" evidence="23">
    <location>
        <begin position="1325"/>
        <end position="1377"/>
    </location>
</feature>
<evidence type="ECO:0000256" key="6">
    <source>
        <dbReference type="ARBA" id="ARBA00022448"/>
    </source>
</evidence>
<dbReference type="Proteomes" id="UP001152803">
    <property type="component" value="Unassembled WGS sequence"/>
</dbReference>
<keyword evidence="27" id="KW-1185">Reference proteome</keyword>
<evidence type="ECO:0000256" key="16">
    <source>
        <dbReference type="ARBA" id="ARBA00023136"/>
    </source>
</evidence>
<keyword evidence="19 22" id="KW-0407">Ion channel</keyword>
<comment type="similarity">
    <text evidence="5">Belongs to the multicopper oxidase family.</text>
</comment>
<evidence type="ECO:0000256" key="14">
    <source>
        <dbReference type="ARBA" id="ARBA00023002"/>
    </source>
</evidence>
<proteinExistence type="inferred from homology"/>
<dbReference type="InterPro" id="IPR008972">
    <property type="entry name" value="Cupredoxin"/>
</dbReference>
<evidence type="ECO:0000256" key="21">
    <source>
        <dbReference type="PIRSR" id="PIRSR600990-52"/>
    </source>
</evidence>
<dbReference type="FunFam" id="2.60.40.420:FF:000002">
    <property type="entry name" value="Hephaestin like 1"/>
    <property type="match status" value="3"/>
</dbReference>
<comment type="caution">
    <text evidence="26">The sequence shown here is derived from an EMBL/GenBank/DDBJ whole genome shotgun (WGS) entry which is preliminary data.</text>
</comment>
<evidence type="ECO:0000256" key="8">
    <source>
        <dbReference type="ARBA" id="ARBA00022692"/>
    </source>
</evidence>
<evidence type="ECO:0000256" key="10">
    <source>
        <dbReference type="ARBA" id="ARBA00022729"/>
    </source>
</evidence>
<evidence type="ECO:0000256" key="20">
    <source>
        <dbReference type="PIRSR" id="PIRSR600990-51"/>
    </source>
</evidence>
<dbReference type="InterPro" id="IPR002355">
    <property type="entry name" value="Cu_oxidase_Cu_BS"/>
</dbReference>
<keyword evidence="16 22" id="KW-0472">Membrane</keyword>
<keyword evidence="7" id="KW-1003">Cell membrane</keyword>
<organism evidence="26 27">
    <name type="scientific">Conger conger</name>
    <name type="common">Conger eel</name>
    <name type="synonym">Muraena conger</name>
    <dbReference type="NCBI Taxonomy" id="82655"/>
    <lineage>
        <taxon>Eukaryota</taxon>
        <taxon>Metazoa</taxon>
        <taxon>Chordata</taxon>
        <taxon>Craniata</taxon>
        <taxon>Vertebrata</taxon>
        <taxon>Euteleostomi</taxon>
        <taxon>Actinopterygii</taxon>
        <taxon>Neopterygii</taxon>
        <taxon>Teleostei</taxon>
        <taxon>Anguilliformes</taxon>
        <taxon>Congridae</taxon>
        <taxon>Conger</taxon>
    </lineage>
</organism>
<dbReference type="InterPro" id="IPR000990">
    <property type="entry name" value="Innexin"/>
</dbReference>
<keyword evidence="6 22" id="KW-0813">Transport</keyword>
<keyword evidence="17" id="KW-1015">Disulfide bond</keyword>
<dbReference type="Pfam" id="PF07732">
    <property type="entry name" value="Cu-oxidase_3"/>
    <property type="match status" value="2"/>
</dbReference>
<dbReference type="OrthoDB" id="2121828at2759"/>
<dbReference type="PROSITE" id="PS00079">
    <property type="entry name" value="MULTICOPPER_OXIDASE1"/>
    <property type="match status" value="2"/>
</dbReference>
<feature type="domain" description="Plastocyanin-like" evidence="25">
    <location>
        <begin position="341"/>
        <end position="465"/>
    </location>
</feature>
<evidence type="ECO:0000256" key="3">
    <source>
        <dbReference type="ARBA" id="ARBA00004477"/>
    </source>
</evidence>
<keyword evidence="12" id="KW-0256">Endoplasmic reticulum</keyword>
<keyword evidence="8 22" id="KW-0812">Transmembrane</keyword>
<feature type="transmembrane region" description="Helical" evidence="22">
    <location>
        <begin position="1154"/>
        <end position="1175"/>
    </location>
</feature>
<evidence type="ECO:0000256" key="13">
    <source>
        <dbReference type="ARBA" id="ARBA00022989"/>
    </source>
</evidence>
<dbReference type="EMBL" id="JAFJMO010000005">
    <property type="protein sequence ID" value="KAJ8276681.1"/>
    <property type="molecule type" value="Genomic_DNA"/>
</dbReference>
<evidence type="ECO:0000259" key="25">
    <source>
        <dbReference type="Pfam" id="PF07732"/>
    </source>
</evidence>
<dbReference type="GO" id="GO:0022829">
    <property type="term" value="F:wide pore channel activity"/>
    <property type="evidence" value="ECO:0007669"/>
    <property type="project" value="TreeGrafter"/>
</dbReference>
<name>A0A9Q1I288_CONCO</name>
<evidence type="ECO:0000313" key="26">
    <source>
        <dbReference type="EMBL" id="KAJ8276681.1"/>
    </source>
</evidence>
<evidence type="ECO:0000256" key="23">
    <source>
        <dbReference type="SAM" id="MobiDB-lite"/>
    </source>
</evidence>
<dbReference type="GO" id="GO:0007267">
    <property type="term" value="P:cell-cell signaling"/>
    <property type="evidence" value="ECO:0007669"/>
    <property type="project" value="TreeGrafter"/>
</dbReference>
<feature type="transmembrane region" description="Helical" evidence="22">
    <location>
        <begin position="1054"/>
        <end position="1073"/>
    </location>
</feature>
<comment type="similarity">
    <text evidence="22">Belongs to the pannexin family.</text>
</comment>
<dbReference type="InterPro" id="IPR039099">
    <property type="entry name" value="Pannexin"/>
</dbReference>
<protein>
    <recommendedName>
        <fullName evidence="22">Pannexin</fullName>
    </recommendedName>
</protein>
<comment type="cofactor">
    <cofactor evidence="1">
        <name>Cu cation</name>
        <dbReference type="ChEBI" id="CHEBI:23378"/>
    </cofactor>
</comment>
<dbReference type="GO" id="GO:0005507">
    <property type="term" value="F:copper ion binding"/>
    <property type="evidence" value="ECO:0007669"/>
    <property type="project" value="InterPro"/>
</dbReference>
<evidence type="ECO:0000256" key="5">
    <source>
        <dbReference type="ARBA" id="ARBA00010609"/>
    </source>
</evidence>
<dbReference type="PROSITE" id="PS51013">
    <property type="entry name" value="PANNEXIN"/>
    <property type="match status" value="1"/>
</dbReference>
<feature type="transmembrane region" description="Helical" evidence="22">
    <location>
        <begin position="1215"/>
        <end position="1237"/>
    </location>
</feature>
<dbReference type="GO" id="GO:0032732">
    <property type="term" value="P:positive regulation of interleukin-1 production"/>
    <property type="evidence" value="ECO:0007669"/>
    <property type="project" value="InterPro"/>
</dbReference>
<dbReference type="GO" id="GO:0034220">
    <property type="term" value="P:monoatomic ion transmembrane transport"/>
    <property type="evidence" value="ECO:0007669"/>
    <property type="project" value="UniProtKB-KW"/>
</dbReference>
<evidence type="ECO:0000256" key="7">
    <source>
        <dbReference type="ARBA" id="ARBA00022475"/>
    </source>
</evidence>
<dbReference type="Pfam" id="PF00876">
    <property type="entry name" value="Innexin"/>
    <property type="match status" value="1"/>
</dbReference>
<feature type="glycosylation site" description="N-linked (GlcNAc...) asparagine" evidence="21">
    <location>
        <position position="1019"/>
    </location>
</feature>
<dbReference type="GO" id="GO:0005886">
    <property type="term" value="C:plasma membrane"/>
    <property type="evidence" value="ECO:0007669"/>
    <property type="project" value="UniProtKB-SubCell"/>
</dbReference>
<accession>A0A9Q1I288</accession>
<evidence type="ECO:0000256" key="18">
    <source>
        <dbReference type="ARBA" id="ARBA00023180"/>
    </source>
</evidence>
<evidence type="ECO:0000256" key="11">
    <source>
        <dbReference type="ARBA" id="ARBA00022737"/>
    </source>
</evidence>
<dbReference type="SUPFAM" id="SSF49503">
    <property type="entry name" value="Cupredoxins"/>
    <property type="match status" value="6"/>
</dbReference>
<dbReference type="InterPro" id="IPR011706">
    <property type="entry name" value="Cu-oxidase_C"/>
</dbReference>
<evidence type="ECO:0000256" key="4">
    <source>
        <dbReference type="ARBA" id="ARBA00004651"/>
    </source>
</evidence>
<feature type="domain" description="Plastocyanin-like" evidence="24">
    <location>
        <begin position="862"/>
        <end position="964"/>
    </location>
</feature>
<comment type="subcellular location">
    <subcellularLocation>
        <location evidence="4 22">Cell membrane</location>
        <topology evidence="4 22">Multi-pass membrane protein</topology>
    </subcellularLocation>
    <subcellularLocation>
        <location evidence="3">Endoplasmic reticulum membrane</location>
        <topology evidence="3">Multi-pass membrane protein</topology>
    </subcellularLocation>
    <subcellularLocation>
        <location evidence="2">Membrane</location>
        <topology evidence="2">Single-pass membrane protein</topology>
    </subcellularLocation>
</comment>
<dbReference type="PANTHER" id="PTHR15759">
    <property type="entry name" value="PANNEXIN"/>
    <property type="match status" value="1"/>
</dbReference>
<evidence type="ECO:0000313" key="27">
    <source>
        <dbReference type="Proteomes" id="UP001152803"/>
    </source>
</evidence>
<feature type="domain" description="Plastocyanin-like" evidence="25">
    <location>
        <begin position="711"/>
        <end position="803"/>
    </location>
</feature>
<evidence type="ECO:0000256" key="22">
    <source>
        <dbReference type="RuleBase" id="RU010713"/>
    </source>
</evidence>
<dbReference type="PANTHER" id="PTHR15759:SF5">
    <property type="entry name" value="PANNEXIN-1"/>
    <property type="match status" value="1"/>
</dbReference>
<feature type="compositionally biased region" description="Basic and acidic residues" evidence="23">
    <location>
        <begin position="1349"/>
        <end position="1369"/>
    </location>
</feature>
<dbReference type="GO" id="GO:0005921">
    <property type="term" value="C:gap junction"/>
    <property type="evidence" value="ECO:0007669"/>
    <property type="project" value="UniProtKB-UniRule"/>
</dbReference>
<dbReference type="InterPro" id="IPR033138">
    <property type="entry name" value="Cu_oxidase_CS"/>
</dbReference>
<comment type="function">
    <text evidence="22">Structural component of the gap junctions and the hemichannels.</text>
</comment>
<evidence type="ECO:0000256" key="12">
    <source>
        <dbReference type="ARBA" id="ARBA00022824"/>
    </source>
</evidence>
<dbReference type="Gene3D" id="2.60.40.420">
    <property type="entry name" value="Cupredoxins - blue copper proteins"/>
    <property type="match status" value="3"/>
</dbReference>
<comment type="caution">
    <text evidence="22">Lacks conserved residue(s) required for the propagation of feature annotation.</text>
</comment>
<dbReference type="Pfam" id="PF07731">
    <property type="entry name" value="Cu-oxidase_2"/>
    <property type="match status" value="1"/>
</dbReference>
<evidence type="ECO:0000259" key="24">
    <source>
        <dbReference type="Pfam" id="PF07731"/>
    </source>
</evidence>
<keyword evidence="9" id="KW-0479">Metal-binding</keyword>
<gene>
    <name evidence="22" type="primary">PANX</name>
    <name evidence="26" type="ORF">COCON_G00084330</name>
</gene>
<evidence type="ECO:0000256" key="9">
    <source>
        <dbReference type="ARBA" id="ARBA00022723"/>
    </source>
</evidence>
<evidence type="ECO:0000256" key="1">
    <source>
        <dbReference type="ARBA" id="ARBA00001935"/>
    </source>
</evidence>
<dbReference type="GO" id="GO:0006812">
    <property type="term" value="P:monoatomic cation transport"/>
    <property type="evidence" value="ECO:0007669"/>
    <property type="project" value="InterPro"/>
</dbReference>
<dbReference type="InterPro" id="IPR011707">
    <property type="entry name" value="Cu-oxidase-like_N"/>
</dbReference>
<evidence type="ECO:0000256" key="2">
    <source>
        <dbReference type="ARBA" id="ARBA00004167"/>
    </source>
</evidence>
<dbReference type="GO" id="GO:0016491">
    <property type="term" value="F:oxidoreductase activity"/>
    <property type="evidence" value="ECO:0007669"/>
    <property type="project" value="UniProtKB-KW"/>
</dbReference>
<dbReference type="PROSITE" id="PS00080">
    <property type="entry name" value="MULTICOPPER_OXIDASE2"/>
    <property type="match status" value="1"/>
</dbReference>
<keyword evidence="18 20" id="KW-0325">Glycoprotein</keyword>
<evidence type="ECO:0000256" key="17">
    <source>
        <dbReference type="ARBA" id="ARBA00023157"/>
    </source>
</evidence>
<feature type="glycosylation site" description="N-linked (GlcNAc...) asparagine" evidence="20">
    <location>
        <position position="1195"/>
    </location>
</feature>
<evidence type="ECO:0000256" key="19">
    <source>
        <dbReference type="ARBA" id="ARBA00023303"/>
    </source>
</evidence>
<keyword evidence="11" id="KW-0677">Repeat</keyword>
<keyword evidence="13 22" id="KW-1133">Transmembrane helix</keyword>
<dbReference type="GO" id="GO:0005789">
    <property type="term" value="C:endoplasmic reticulum membrane"/>
    <property type="evidence" value="ECO:0007669"/>
    <property type="project" value="UniProtKB-SubCell"/>
</dbReference>
<keyword evidence="10" id="KW-0732">Signal</keyword>
<evidence type="ECO:0000256" key="15">
    <source>
        <dbReference type="ARBA" id="ARBA00023065"/>
    </source>
</evidence>